<dbReference type="InterPro" id="IPR050397">
    <property type="entry name" value="Env_Response_Regulators"/>
</dbReference>
<evidence type="ECO:0000256" key="3">
    <source>
        <dbReference type="ARBA" id="ARBA00023163"/>
    </source>
</evidence>
<dbReference type="Proteomes" id="UP001433638">
    <property type="component" value="Unassembled WGS sequence"/>
</dbReference>
<dbReference type="InterPro" id="IPR012318">
    <property type="entry name" value="HTH_CRP"/>
</dbReference>
<dbReference type="PROSITE" id="PS50042">
    <property type="entry name" value="CNMP_BINDING_3"/>
    <property type="match status" value="1"/>
</dbReference>
<dbReference type="CDD" id="cd00038">
    <property type="entry name" value="CAP_ED"/>
    <property type="match status" value="1"/>
</dbReference>
<sequence length="226" mass="24608">MQASAIRFLQHLPLFASCSPEHLQQVANVTTEHRYEKGAVLFQRGDACDGMHVLVYGKVKLSVSSRSGSEKVVEIIYPGQSFGEAIMFMAGSYPVMAQTLEDALVLFVPATPLLALLDSDPQLARRMLAGLSMRLHGLLQDVASYSLQGAVARVVSYLLQALGEGEHAGAVTLPVNKQVMASRLNLTPETFSRVLQKLSEQAQIVVEGREIHIPDANKLQQLIEVA</sequence>
<dbReference type="Gene3D" id="2.60.120.10">
    <property type="entry name" value="Jelly Rolls"/>
    <property type="match status" value="1"/>
</dbReference>
<dbReference type="InterPro" id="IPR036388">
    <property type="entry name" value="WH-like_DNA-bd_sf"/>
</dbReference>
<dbReference type="SMART" id="SM00100">
    <property type="entry name" value="cNMP"/>
    <property type="match status" value="1"/>
</dbReference>
<dbReference type="EMBL" id="JBEFLD010000003">
    <property type="protein sequence ID" value="MEQ6290324.1"/>
    <property type="molecule type" value="Genomic_DNA"/>
</dbReference>
<dbReference type="InterPro" id="IPR036390">
    <property type="entry name" value="WH_DNA-bd_sf"/>
</dbReference>
<dbReference type="PROSITE" id="PS51257">
    <property type="entry name" value="PROKAR_LIPOPROTEIN"/>
    <property type="match status" value="1"/>
</dbReference>
<reference evidence="6" key="1">
    <citation type="submission" date="2024-06" db="EMBL/GenBank/DDBJ databases">
        <title>Genome sequence of Vogesella sp. MAHUQ-64.</title>
        <authorList>
            <person name="Huq M.A."/>
        </authorList>
    </citation>
    <scope>NUCLEOTIDE SEQUENCE</scope>
    <source>
        <strain evidence="6">MAHUQ-64</strain>
    </source>
</reference>
<proteinExistence type="predicted"/>
<organism evidence="6 7">
    <name type="scientific">Vogesella oryzagri</name>
    <dbReference type="NCBI Taxonomy" id="3160864"/>
    <lineage>
        <taxon>Bacteria</taxon>
        <taxon>Pseudomonadati</taxon>
        <taxon>Pseudomonadota</taxon>
        <taxon>Betaproteobacteria</taxon>
        <taxon>Neisseriales</taxon>
        <taxon>Chromobacteriaceae</taxon>
        <taxon>Vogesella</taxon>
    </lineage>
</organism>
<dbReference type="Gene3D" id="1.10.10.10">
    <property type="entry name" value="Winged helix-like DNA-binding domain superfamily/Winged helix DNA-binding domain"/>
    <property type="match status" value="1"/>
</dbReference>
<evidence type="ECO:0000256" key="2">
    <source>
        <dbReference type="ARBA" id="ARBA00023125"/>
    </source>
</evidence>
<dbReference type="InterPro" id="IPR000595">
    <property type="entry name" value="cNMP-bd_dom"/>
</dbReference>
<keyword evidence="3" id="KW-0804">Transcription</keyword>
<dbReference type="RefSeq" id="WP_349585717.1">
    <property type="nucleotide sequence ID" value="NZ_JBEFLD010000003.1"/>
</dbReference>
<evidence type="ECO:0000313" key="7">
    <source>
        <dbReference type="Proteomes" id="UP001433638"/>
    </source>
</evidence>
<keyword evidence="1" id="KW-0805">Transcription regulation</keyword>
<dbReference type="PANTHER" id="PTHR24567:SF26">
    <property type="entry name" value="REGULATORY PROTEIN YEIL"/>
    <property type="match status" value="1"/>
</dbReference>
<dbReference type="Pfam" id="PF00027">
    <property type="entry name" value="cNMP_binding"/>
    <property type="match status" value="1"/>
</dbReference>
<keyword evidence="7" id="KW-1185">Reference proteome</keyword>
<dbReference type="SUPFAM" id="SSF51206">
    <property type="entry name" value="cAMP-binding domain-like"/>
    <property type="match status" value="1"/>
</dbReference>
<dbReference type="InterPro" id="IPR018490">
    <property type="entry name" value="cNMP-bd_dom_sf"/>
</dbReference>
<evidence type="ECO:0000313" key="6">
    <source>
        <dbReference type="EMBL" id="MEQ6290324.1"/>
    </source>
</evidence>
<evidence type="ECO:0000256" key="1">
    <source>
        <dbReference type="ARBA" id="ARBA00023015"/>
    </source>
</evidence>
<feature type="domain" description="HTH crp-type" evidence="5">
    <location>
        <begin position="148"/>
        <end position="217"/>
    </location>
</feature>
<accession>A0ABV1M5V1</accession>
<dbReference type="InterPro" id="IPR014710">
    <property type="entry name" value="RmlC-like_jellyroll"/>
</dbReference>
<dbReference type="PROSITE" id="PS51063">
    <property type="entry name" value="HTH_CRP_2"/>
    <property type="match status" value="1"/>
</dbReference>
<keyword evidence="2" id="KW-0238">DNA-binding</keyword>
<evidence type="ECO:0000259" key="4">
    <source>
        <dbReference type="PROSITE" id="PS50042"/>
    </source>
</evidence>
<dbReference type="Pfam" id="PF13545">
    <property type="entry name" value="HTH_Crp_2"/>
    <property type="match status" value="1"/>
</dbReference>
<name>A0ABV1M5V1_9NEIS</name>
<comment type="caution">
    <text evidence="6">The sequence shown here is derived from an EMBL/GenBank/DDBJ whole genome shotgun (WGS) entry which is preliminary data.</text>
</comment>
<evidence type="ECO:0000259" key="5">
    <source>
        <dbReference type="PROSITE" id="PS51063"/>
    </source>
</evidence>
<protein>
    <submittedName>
        <fullName evidence="6">Crp/Fnr family transcriptional regulator</fullName>
    </submittedName>
</protein>
<dbReference type="SUPFAM" id="SSF46785">
    <property type="entry name" value="Winged helix' DNA-binding domain"/>
    <property type="match status" value="1"/>
</dbReference>
<gene>
    <name evidence="6" type="ORF">ABNW52_06830</name>
</gene>
<feature type="domain" description="Cyclic nucleotide-binding" evidence="4">
    <location>
        <begin position="14"/>
        <end position="134"/>
    </location>
</feature>
<dbReference type="SMART" id="SM00419">
    <property type="entry name" value="HTH_CRP"/>
    <property type="match status" value="1"/>
</dbReference>
<dbReference type="PANTHER" id="PTHR24567">
    <property type="entry name" value="CRP FAMILY TRANSCRIPTIONAL REGULATORY PROTEIN"/>
    <property type="match status" value="1"/>
</dbReference>